<dbReference type="AlphaFoldDB" id="A0A9P6R9A2"/>
<accession>A0A9P6R9A2</accession>
<protein>
    <submittedName>
        <fullName evidence="1">Uncharacterized protein</fullName>
    </submittedName>
</protein>
<dbReference type="EMBL" id="JAAAIN010000488">
    <property type="protein sequence ID" value="KAG0313816.1"/>
    <property type="molecule type" value="Genomic_DNA"/>
</dbReference>
<name>A0A9P6R9A2_9FUNG</name>
<comment type="caution">
    <text evidence="1">The sequence shown here is derived from an EMBL/GenBank/DDBJ whole genome shotgun (WGS) entry which is preliminary data.</text>
</comment>
<keyword evidence="2" id="KW-1185">Reference proteome</keyword>
<evidence type="ECO:0000313" key="2">
    <source>
        <dbReference type="Proteomes" id="UP000823405"/>
    </source>
</evidence>
<reference evidence="1" key="1">
    <citation type="journal article" date="2020" name="Fungal Divers.">
        <title>Resolving the Mortierellaceae phylogeny through synthesis of multi-gene phylogenetics and phylogenomics.</title>
        <authorList>
            <person name="Vandepol N."/>
            <person name="Liber J."/>
            <person name="Desiro A."/>
            <person name="Na H."/>
            <person name="Kennedy M."/>
            <person name="Barry K."/>
            <person name="Grigoriev I.V."/>
            <person name="Miller A.N."/>
            <person name="O'Donnell K."/>
            <person name="Stajich J.E."/>
            <person name="Bonito G."/>
        </authorList>
    </citation>
    <scope>NUCLEOTIDE SEQUENCE</scope>
    <source>
        <strain evidence="1">NVP60</strain>
    </source>
</reference>
<evidence type="ECO:0000313" key="1">
    <source>
        <dbReference type="EMBL" id="KAG0313816.1"/>
    </source>
</evidence>
<sequence length="142" mass="15215">MDIDSTTEHSTLLNILHSLAMNKHHRDEIGVLPFLPDLEQCQGDYVQYPFVVQEQGTKLGIPIFCWVPILDAAYGVLKDAVKSSPSAPASSSTEAVAAATAAAGSGVSVDWWQDPGTTSASQSHADMHAHGGQARFFDFAMK</sequence>
<dbReference type="OrthoDB" id="2416578at2759"/>
<organism evidence="1 2">
    <name type="scientific">Linnemannia gamsii</name>
    <dbReference type="NCBI Taxonomy" id="64522"/>
    <lineage>
        <taxon>Eukaryota</taxon>
        <taxon>Fungi</taxon>
        <taxon>Fungi incertae sedis</taxon>
        <taxon>Mucoromycota</taxon>
        <taxon>Mortierellomycotina</taxon>
        <taxon>Mortierellomycetes</taxon>
        <taxon>Mortierellales</taxon>
        <taxon>Mortierellaceae</taxon>
        <taxon>Linnemannia</taxon>
    </lineage>
</organism>
<gene>
    <name evidence="1" type="ORF">BGZ97_009859</name>
</gene>
<proteinExistence type="predicted"/>
<dbReference type="Proteomes" id="UP000823405">
    <property type="component" value="Unassembled WGS sequence"/>
</dbReference>